<proteinExistence type="predicted"/>
<dbReference type="EMBL" id="UGXT01000002">
    <property type="protein sequence ID" value="SUH35890.1"/>
    <property type="molecule type" value="Genomic_DNA"/>
</dbReference>
<dbReference type="AlphaFoldDB" id="A0A379WPN7"/>
<reference evidence="1 2" key="1">
    <citation type="submission" date="2018-06" db="EMBL/GenBank/DDBJ databases">
        <authorList>
            <consortium name="Pathogen Informatics"/>
            <person name="Doyle S."/>
        </authorList>
    </citation>
    <scope>NUCLEOTIDE SEQUENCE [LARGE SCALE GENOMIC DNA]</scope>
    <source>
        <strain evidence="1 2">NCTC8261</strain>
    </source>
</reference>
<accession>A0A379WPN7</accession>
<evidence type="ECO:0000313" key="1">
    <source>
        <dbReference type="EMBL" id="SUH35890.1"/>
    </source>
</evidence>
<organism evidence="1 2">
    <name type="scientific">Salmonella enterica I</name>
    <dbReference type="NCBI Taxonomy" id="59201"/>
    <lineage>
        <taxon>Bacteria</taxon>
        <taxon>Pseudomonadati</taxon>
        <taxon>Pseudomonadota</taxon>
        <taxon>Gammaproteobacteria</taxon>
        <taxon>Enterobacterales</taxon>
        <taxon>Enterobacteriaceae</taxon>
        <taxon>Salmonella</taxon>
    </lineage>
</organism>
<name>A0A379WPN7_SALET</name>
<protein>
    <submittedName>
        <fullName evidence="1">Uncharacterized protein</fullName>
    </submittedName>
</protein>
<gene>
    <name evidence="1" type="ORF">NCTC8261_02132</name>
</gene>
<evidence type="ECO:0000313" key="2">
    <source>
        <dbReference type="Proteomes" id="UP000254712"/>
    </source>
</evidence>
<sequence>MYRLRLLFVIIDKQPALRIQKLNAQAAAFQQFPGRGRQSCISGQMDFRSFAERMIRSEPRFG</sequence>
<dbReference type="Proteomes" id="UP000254712">
    <property type="component" value="Unassembled WGS sequence"/>
</dbReference>